<gene>
    <name evidence="2" type="ORF">CPLFYP93_02702</name>
</gene>
<name>A0A6N3FSL4_9CLOT</name>
<dbReference type="RefSeq" id="WP_156562164.1">
    <property type="nucleotide sequence ID" value="NZ_CACRTV010000064.1"/>
</dbReference>
<reference evidence="2" key="1">
    <citation type="submission" date="2019-11" db="EMBL/GenBank/DDBJ databases">
        <authorList>
            <person name="Feng L."/>
        </authorList>
    </citation>
    <scope>NUCLEOTIDE SEQUENCE</scope>
    <source>
        <strain evidence="2">CParaputrificumLFYP93</strain>
    </source>
</reference>
<dbReference type="EMBL" id="CACRTV010000064">
    <property type="protein sequence ID" value="VYU55252.1"/>
    <property type="molecule type" value="Genomic_DNA"/>
</dbReference>
<dbReference type="SMART" id="SM00481">
    <property type="entry name" value="POLIIIAc"/>
    <property type="match status" value="1"/>
</dbReference>
<dbReference type="Pfam" id="PF02811">
    <property type="entry name" value="PHP"/>
    <property type="match status" value="1"/>
</dbReference>
<dbReference type="AlphaFoldDB" id="A0A6N3FSL4"/>
<evidence type="ECO:0000259" key="1">
    <source>
        <dbReference type="SMART" id="SM00481"/>
    </source>
</evidence>
<feature type="domain" description="Polymerase/histidinol phosphatase N-terminal" evidence="1">
    <location>
        <begin position="4"/>
        <end position="67"/>
    </location>
</feature>
<dbReference type="InterPro" id="IPR003141">
    <property type="entry name" value="Pol/His_phosphatase_N"/>
</dbReference>
<proteinExistence type="predicted"/>
<dbReference type="Gene3D" id="3.20.20.140">
    <property type="entry name" value="Metal-dependent hydrolases"/>
    <property type="match status" value="1"/>
</dbReference>
<dbReference type="GO" id="GO:0035312">
    <property type="term" value="F:5'-3' DNA exonuclease activity"/>
    <property type="evidence" value="ECO:0007669"/>
    <property type="project" value="TreeGrafter"/>
</dbReference>
<dbReference type="InterPro" id="IPR052018">
    <property type="entry name" value="PHP_domain"/>
</dbReference>
<dbReference type="PANTHER" id="PTHR42924">
    <property type="entry name" value="EXONUCLEASE"/>
    <property type="match status" value="1"/>
</dbReference>
<dbReference type="InterPro" id="IPR004013">
    <property type="entry name" value="PHP_dom"/>
</dbReference>
<evidence type="ECO:0000313" key="2">
    <source>
        <dbReference type="EMBL" id="VYU55252.1"/>
    </source>
</evidence>
<accession>A0A6N3FSL4</accession>
<dbReference type="PANTHER" id="PTHR42924:SF3">
    <property type="entry name" value="POLYMERASE_HISTIDINOL PHOSPHATASE N-TERMINAL DOMAIN-CONTAINING PROTEIN"/>
    <property type="match status" value="1"/>
</dbReference>
<dbReference type="SUPFAM" id="SSF89550">
    <property type="entry name" value="PHP domain-like"/>
    <property type="match status" value="1"/>
</dbReference>
<dbReference type="InterPro" id="IPR016195">
    <property type="entry name" value="Pol/histidinol_Pase-like"/>
</dbReference>
<dbReference type="Gene3D" id="1.10.150.650">
    <property type="match status" value="1"/>
</dbReference>
<sequence>MKYADLHIHSSYSDGVLTPEEIVELAKNQGIKYISITDHDSISAQYIINKNNTGVNIIPGIEFSTEYNDLEIHILGYFIDINNRRLNEVVSGLRRSRVERTYKILEKLKENKVYIDIDEIAVDKDSSIGRGNIAKAIVDKGYAENYKEAFSKYLIKGKSAYVKGEKLSYKETMQVINEAGGVSVLAHPGKIYRSMEIENVVRELKCYGLNGIEVYHPSHSKEQINSFYNLSKKYKLLITGGSDFHGSCNKPILLGTQGINELLLDKLIISKSNKWRR</sequence>
<protein>
    <recommendedName>
        <fullName evidence="1">Polymerase/histidinol phosphatase N-terminal domain-containing protein</fullName>
    </recommendedName>
</protein>
<dbReference type="GO" id="GO:0004534">
    <property type="term" value="F:5'-3' RNA exonuclease activity"/>
    <property type="evidence" value="ECO:0007669"/>
    <property type="project" value="TreeGrafter"/>
</dbReference>
<dbReference type="CDD" id="cd07438">
    <property type="entry name" value="PHP_HisPPase_AMP"/>
    <property type="match status" value="1"/>
</dbReference>
<organism evidence="2">
    <name type="scientific">Clostridium paraputrificum</name>
    <dbReference type="NCBI Taxonomy" id="29363"/>
    <lineage>
        <taxon>Bacteria</taxon>
        <taxon>Bacillati</taxon>
        <taxon>Bacillota</taxon>
        <taxon>Clostridia</taxon>
        <taxon>Eubacteriales</taxon>
        <taxon>Clostridiaceae</taxon>
        <taxon>Clostridium</taxon>
    </lineage>
</organism>